<evidence type="ECO:0000313" key="2">
    <source>
        <dbReference type="Proteomes" id="UP001185069"/>
    </source>
</evidence>
<keyword evidence="2" id="KW-1185">Reference proteome</keyword>
<gene>
    <name evidence="1" type="ORF">JOE69_001152</name>
</gene>
<name>A0ABU1J913_9MICC</name>
<comment type="caution">
    <text evidence="1">The sequence shown here is derived from an EMBL/GenBank/DDBJ whole genome shotgun (WGS) entry which is preliminary data.</text>
</comment>
<accession>A0ABU1J913</accession>
<protein>
    <submittedName>
        <fullName evidence="1">Uncharacterized protein</fullName>
    </submittedName>
</protein>
<evidence type="ECO:0000313" key="1">
    <source>
        <dbReference type="EMBL" id="MDR6268914.1"/>
    </source>
</evidence>
<dbReference type="EMBL" id="JAVDQF010000001">
    <property type="protein sequence ID" value="MDR6268914.1"/>
    <property type="molecule type" value="Genomic_DNA"/>
</dbReference>
<sequence>MPETMFIRGEGGSVFEMGLPLHEAIAERLHKGHLVRVNPDGSTYTEADERTPPAVTDRKTEWVSWAVHNGATPDDAEALTKTDLIEKYGL</sequence>
<reference evidence="1 2" key="1">
    <citation type="submission" date="2023-07" db="EMBL/GenBank/DDBJ databases">
        <title>Sequencing the genomes of 1000 actinobacteria strains.</title>
        <authorList>
            <person name="Klenk H.-P."/>
        </authorList>
    </citation>
    <scope>NUCLEOTIDE SEQUENCE [LARGE SCALE GENOMIC DNA]</scope>
    <source>
        <strain evidence="1 2">DSM 14555</strain>
    </source>
</reference>
<dbReference type="RefSeq" id="WP_309796847.1">
    <property type="nucleotide sequence ID" value="NZ_BAAAHY010000013.1"/>
</dbReference>
<dbReference type="Proteomes" id="UP001185069">
    <property type="component" value="Unassembled WGS sequence"/>
</dbReference>
<organism evidence="1 2">
    <name type="scientific">Arthrobacter russicus</name>
    <dbReference type="NCBI Taxonomy" id="172040"/>
    <lineage>
        <taxon>Bacteria</taxon>
        <taxon>Bacillati</taxon>
        <taxon>Actinomycetota</taxon>
        <taxon>Actinomycetes</taxon>
        <taxon>Micrococcales</taxon>
        <taxon>Micrococcaceae</taxon>
        <taxon>Arthrobacter</taxon>
    </lineage>
</organism>
<proteinExistence type="predicted"/>